<evidence type="ECO:0000313" key="5">
    <source>
        <dbReference type="EMBL" id="KIY66025.1"/>
    </source>
</evidence>
<evidence type="ECO:0000256" key="4">
    <source>
        <dbReference type="SAM" id="MobiDB-lite"/>
    </source>
</evidence>
<evidence type="ECO:0000256" key="1">
    <source>
        <dbReference type="ARBA" id="ARBA00004123"/>
    </source>
</evidence>
<keyword evidence="2" id="KW-0804">Transcription</keyword>
<proteinExistence type="predicted"/>
<dbReference type="EMBL" id="KN880568">
    <property type="protein sequence ID" value="KIY66025.1"/>
    <property type="molecule type" value="Genomic_DNA"/>
</dbReference>
<accession>A0A0D7B724</accession>
<dbReference type="InterPro" id="IPR036322">
    <property type="entry name" value="WD40_repeat_dom_sf"/>
</dbReference>
<evidence type="ECO:0000256" key="2">
    <source>
        <dbReference type="ARBA" id="ARBA00023163"/>
    </source>
</evidence>
<dbReference type="Proteomes" id="UP000054007">
    <property type="component" value="Unassembled WGS sequence"/>
</dbReference>
<dbReference type="GO" id="GO:0000127">
    <property type="term" value="C:transcription factor TFIIIC complex"/>
    <property type="evidence" value="ECO:0007669"/>
    <property type="project" value="TreeGrafter"/>
</dbReference>
<reference evidence="5 6" key="1">
    <citation type="journal article" date="2015" name="Fungal Genet. Biol.">
        <title>Evolution of novel wood decay mechanisms in Agaricales revealed by the genome sequences of Fistulina hepatica and Cylindrobasidium torrendii.</title>
        <authorList>
            <person name="Floudas D."/>
            <person name="Held B.W."/>
            <person name="Riley R."/>
            <person name="Nagy L.G."/>
            <person name="Koehler G."/>
            <person name="Ransdell A.S."/>
            <person name="Younus H."/>
            <person name="Chow J."/>
            <person name="Chiniquy J."/>
            <person name="Lipzen A."/>
            <person name="Tritt A."/>
            <person name="Sun H."/>
            <person name="Haridas S."/>
            <person name="LaButti K."/>
            <person name="Ohm R.A."/>
            <person name="Kues U."/>
            <person name="Blanchette R.A."/>
            <person name="Grigoriev I.V."/>
            <person name="Minto R.E."/>
            <person name="Hibbett D.S."/>
        </authorList>
    </citation>
    <scope>NUCLEOTIDE SEQUENCE [LARGE SCALE GENOMIC DNA]</scope>
    <source>
        <strain evidence="5 6">FP15055 ss-10</strain>
    </source>
</reference>
<dbReference type="InterPro" id="IPR015943">
    <property type="entry name" value="WD40/YVTN_repeat-like_dom_sf"/>
</dbReference>
<evidence type="ECO:0000256" key="3">
    <source>
        <dbReference type="ARBA" id="ARBA00023242"/>
    </source>
</evidence>
<feature type="region of interest" description="Disordered" evidence="4">
    <location>
        <begin position="1"/>
        <end position="119"/>
    </location>
</feature>
<protein>
    <recommendedName>
        <fullName evidence="7">WD40 repeat-like protein</fullName>
    </recommendedName>
</protein>
<dbReference type="GO" id="GO:0006383">
    <property type="term" value="P:transcription by RNA polymerase III"/>
    <property type="evidence" value="ECO:0007669"/>
    <property type="project" value="TreeGrafter"/>
</dbReference>
<dbReference type="PANTHER" id="PTHR15052">
    <property type="entry name" value="RNA POLYMERASE III TRANSCRIPTION INITIATION FACTOR COMPLEX SUBUNIT"/>
    <property type="match status" value="1"/>
</dbReference>
<gene>
    <name evidence="5" type="ORF">CYLTODRAFT_399420</name>
</gene>
<name>A0A0D7B724_9AGAR</name>
<feature type="compositionally biased region" description="Basic residues" evidence="4">
    <location>
        <begin position="1"/>
        <end position="10"/>
    </location>
</feature>
<dbReference type="STRING" id="1314674.A0A0D7B724"/>
<dbReference type="Gene3D" id="2.130.10.10">
    <property type="entry name" value="YVTN repeat-like/Quinoprotein amine dehydrogenase"/>
    <property type="match status" value="1"/>
</dbReference>
<dbReference type="GO" id="GO:0005634">
    <property type="term" value="C:nucleus"/>
    <property type="evidence" value="ECO:0007669"/>
    <property type="project" value="UniProtKB-SubCell"/>
</dbReference>
<evidence type="ECO:0008006" key="7">
    <source>
        <dbReference type="Google" id="ProtNLM"/>
    </source>
</evidence>
<feature type="compositionally biased region" description="Low complexity" evidence="4">
    <location>
        <begin position="41"/>
        <end position="58"/>
    </location>
</feature>
<dbReference type="AlphaFoldDB" id="A0A0D7B724"/>
<sequence>MSRRSLRPRKSQPTYSQPAIDELDDDRMSEPPIAALDDDASSGSDFAPEPEPTGGAPAPDEDDDDEDEDMGVVSDGPQDADDMDVDKAVKKPTVSKIVRKPTKKPVRKTTIAGGSGHKNYSLPAQSVHHRHRAVPLHAPQSLVERLDGRPELFAPVKTALTNAYTSDLKTSERLSKAWSYNVGLGPPWELVEDRAWYKEAKPGAQLEQDRRPLVYSNLTDTAEYTILSPEDAASYLPTKESDDGDREDDMEEDIERGESSKEDFPAPPPVVCELGPYGSQKTVEFSMLQARALCEFLPENKGHIFHPGAPVWGLDWCPIHPSFRAEVGYAQYLAVAPLPSHNYSPEVGIRVRRDACIQIWKLNQDGIQCEMVLCIDLGPALALHWCPLPSHSKDANRLGFLSGTFQDGSFAIFAVPNLVRNESGPVHVHVEPVLRIELVETSCWSFEWANSEIVAIGTTNGILAIFDVGAGLRGKISTKDIVPLHYISVHQSAIRALTWIRVPSANAAGEPQIDENPTVVASGGYDGMECMTDIREGRGSVINRTRDVINTMVFSPYAGGPITLDHENVVKAYSASPSMLGRGHTLFEPGGPVWNIATSELHAHIGIACSDGALTTTNVLRSTRRGGVPFWTYTVYQLDYNRNDNKYRFLERFMPTEMPPQHKTISWPREVGVNIALWNSCNGLASAGMLASSTGSGLCRVDILEGRWMNEKFPYGDIWRARGETAGAEDLSD</sequence>
<comment type="subcellular location">
    <subcellularLocation>
        <location evidence="1">Nucleus</location>
    </subcellularLocation>
</comment>
<feature type="compositionally biased region" description="Basic residues" evidence="4">
    <location>
        <begin position="97"/>
        <end position="107"/>
    </location>
</feature>
<keyword evidence="3" id="KW-0539">Nucleus</keyword>
<keyword evidence="6" id="KW-1185">Reference proteome</keyword>
<evidence type="ECO:0000313" key="6">
    <source>
        <dbReference type="Proteomes" id="UP000054007"/>
    </source>
</evidence>
<dbReference type="PANTHER" id="PTHR15052:SF2">
    <property type="entry name" value="GENERAL TRANSCRIPTION FACTOR 3C POLYPEPTIDE 2"/>
    <property type="match status" value="1"/>
</dbReference>
<feature type="compositionally biased region" description="Acidic residues" evidence="4">
    <location>
        <begin position="59"/>
        <end position="70"/>
    </location>
</feature>
<dbReference type="InterPro" id="IPR052416">
    <property type="entry name" value="GTF3C_component"/>
</dbReference>
<feature type="region of interest" description="Disordered" evidence="4">
    <location>
        <begin position="229"/>
        <end position="268"/>
    </location>
</feature>
<organism evidence="5 6">
    <name type="scientific">Cylindrobasidium torrendii FP15055 ss-10</name>
    <dbReference type="NCBI Taxonomy" id="1314674"/>
    <lineage>
        <taxon>Eukaryota</taxon>
        <taxon>Fungi</taxon>
        <taxon>Dikarya</taxon>
        <taxon>Basidiomycota</taxon>
        <taxon>Agaricomycotina</taxon>
        <taxon>Agaricomycetes</taxon>
        <taxon>Agaricomycetidae</taxon>
        <taxon>Agaricales</taxon>
        <taxon>Marasmiineae</taxon>
        <taxon>Physalacriaceae</taxon>
        <taxon>Cylindrobasidium</taxon>
    </lineage>
</organism>
<feature type="compositionally biased region" description="Acidic residues" evidence="4">
    <location>
        <begin position="242"/>
        <end position="255"/>
    </location>
</feature>
<dbReference type="OrthoDB" id="4703at2759"/>
<dbReference type="SUPFAM" id="SSF50978">
    <property type="entry name" value="WD40 repeat-like"/>
    <property type="match status" value="1"/>
</dbReference>